<dbReference type="PATRIC" id="fig|423471.3.peg.1794"/>
<name>G5J336_CROWT</name>
<gene>
    <name evidence="3" type="ORF">CWATWH0003_1916</name>
</gene>
<dbReference type="PANTHER" id="PTHR33975:SF2">
    <property type="entry name" value="MYELIN-ASSOCIATED OLIGODENDROCYTE BASIC PROTEIN"/>
    <property type="match status" value="1"/>
</dbReference>
<evidence type="ECO:0000256" key="1">
    <source>
        <dbReference type="SAM" id="MobiDB-lite"/>
    </source>
</evidence>
<dbReference type="PANTHER" id="PTHR33975">
    <property type="entry name" value="MYELIN-ASSOCIATED OLIGODENDROCYTE BASIC PROTEIN"/>
    <property type="match status" value="1"/>
</dbReference>
<evidence type="ECO:0000313" key="4">
    <source>
        <dbReference type="Proteomes" id="UP000003477"/>
    </source>
</evidence>
<accession>G5J336</accession>
<proteinExistence type="predicted"/>
<dbReference type="InterPro" id="IPR053023">
    <property type="entry name" value="FLAP_modulator"/>
</dbReference>
<feature type="compositionally biased region" description="Low complexity" evidence="1">
    <location>
        <begin position="56"/>
        <end position="98"/>
    </location>
</feature>
<keyword evidence="2" id="KW-0812">Transmembrane</keyword>
<feature type="region of interest" description="Disordered" evidence="1">
    <location>
        <begin position="37"/>
        <end position="98"/>
    </location>
</feature>
<keyword evidence="2" id="KW-0472">Membrane</keyword>
<dbReference type="Proteomes" id="UP000003477">
    <property type="component" value="Unassembled WGS sequence"/>
</dbReference>
<organism evidence="3 4">
    <name type="scientific">Crocosphaera watsonii WH 0003</name>
    <dbReference type="NCBI Taxonomy" id="423471"/>
    <lineage>
        <taxon>Bacteria</taxon>
        <taxon>Bacillati</taxon>
        <taxon>Cyanobacteriota</taxon>
        <taxon>Cyanophyceae</taxon>
        <taxon>Oscillatoriophycideae</taxon>
        <taxon>Chroococcales</taxon>
        <taxon>Aphanothecaceae</taxon>
        <taxon>Crocosphaera</taxon>
    </lineage>
</organism>
<reference evidence="3 4" key="1">
    <citation type="journal article" date="2011" name="Front. Microbiol.">
        <title>Two Strains of Crocosphaera watsonii with Highly Conserved Genomes are Distinguished by Strain-Specific Features.</title>
        <authorList>
            <person name="Bench S.R."/>
            <person name="Ilikchyan I.N."/>
            <person name="Tripp H.J."/>
            <person name="Zehr J.P."/>
        </authorList>
    </citation>
    <scope>NUCLEOTIDE SEQUENCE [LARGE SCALE GENOMIC DNA]</scope>
    <source>
        <strain evidence="3 4">WH 0003</strain>
    </source>
</reference>
<sequence length="348" mass="37752">MLQKTTKLFLTTVAAIATINTIELPQAPNTSHSWLKPQQEVQARSSGGRSGGGSFKKGSSGSSSRSSSGSSSSSSGSGSSRGSSTPSRSHNNSSTYYNNSRNYSTSTTYYSGGSGGAGIFFGVVFFGIFGIILFAIVYSTLKSAFSGNSNDNNSTAYSRERDNDIVTISRLQIALLALATDVQSGLTELSLRVDTSTEEGLQELLQESVLILLRSSEYWTHHVNSSQKINIDQAEAKFNSLSLEERSKLSSETLSNIEGNIKEKSVISPDDESAMYIVVTLLVGTAHDKPLFEDIRTPDDLKEALNSLGSMPSDYLLKFELMWSPQTENDSLTYDEFISEYSNMIDLI</sequence>
<keyword evidence="2" id="KW-1133">Transmembrane helix</keyword>
<dbReference type="AlphaFoldDB" id="G5J336"/>
<dbReference type="PIRSF" id="PIRSF037221">
    <property type="entry name" value="DUF1517"/>
    <property type="match status" value="1"/>
</dbReference>
<protein>
    <recommendedName>
        <fullName evidence="5">DUF1517 domain-containing protein</fullName>
    </recommendedName>
</protein>
<feature type="transmembrane region" description="Helical" evidence="2">
    <location>
        <begin position="119"/>
        <end position="141"/>
    </location>
</feature>
<dbReference type="InterPro" id="IPR010903">
    <property type="entry name" value="DUF1517"/>
</dbReference>
<comment type="caution">
    <text evidence="3">The sequence shown here is derived from an EMBL/GenBank/DDBJ whole genome shotgun (WGS) entry which is preliminary data.</text>
</comment>
<dbReference type="EMBL" id="AESD01000297">
    <property type="protein sequence ID" value="EHJ13399.1"/>
    <property type="molecule type" value="Genomic_DNA"/>
</dbReference>
<dbReference type="GeneID" id="88765652"/>
<evidence type="ECO:0000313" key="3">
    <source>
        <dbReference type="EMBL" id="EHJ13399.1"/>
    </source>
</evidence>
<evidence type="ECO:0000256" key="2">
    <source>
        <dbReference type="SAM" id="Phobius"/>
    </source>
</evidence>
<evidence type="ECO:0008006" key="5">
    <source>
        <dbReference type="Google" id="ProtNLM"/>
    </source>
</evidence>
<dbReference type="Pfam" id="PF07466">
    <property type="entry name" value="DUF1517"/>
    <property type="match status" value="1"/>
</dbReference>
<dbReference type="RefSeq" id="WP_007310247.1">
    <property type="nucleotide sequence ID" value="NZ_AESD01000297.1"/>
</dbReference>